<dbReference type="InterPro" id="IPR042099">
    <property type="entry name" value="ANL_N_sf"/>
</dbReference>
<feature type="domain" description="AMP-dependent synthetase/ligase" evidence="3">
    <location>
        <begin position="41"/>
        <end position="199"/>
    </location>
</feature>
<keyword evidence="2 4" id="KW-0436">Ligase</keyword>
<dbReference type="PROSITE" id="PS00455">
    <property type="entry name" value="AMP_BINDING"/>
    <property type="match status" value="1"/>
</dbReference>
<dbReference type="Gene3D" id="3.40.50.12780">
    <property type="entry name" value="N-terminal domain of ligase-like"/>
    <property type="match status" value="1"/>
</dbReference>
<dbReference type="GO" id="GO:0031956">
    <property type="term" value="F:medium-chain fatty acid-CoA ligase activity"/>
    <property type="evidence" value="ECO:0007669"/>
    <property type="project" value="TreeGrafter"/>
</dbReference>
<name>A0AAD1CLY2_9FLAO</name>
<dbReference type="InterPro" id="IPR000873">
    <property type="entry name" value="AMP-dep_synth/lig_dom"/>
</dbReference>
<dbReference type="AlphaFoldDB" id="A0AAD1CLY2"/>
<dbReference type="GO" id="GO:0008756">
    <property type="term" value="F:o-succinylbenzoate-CoA ligase activity"/>
    <property type="evidence" value="ECO:0007669"/>
    <property type="project" value="UniProtKB-EC"/>
</dbReference>
<dbReference type="Gene3D" id="3.30.300.30">
    <property type="match status" value="1"/>
</dbReference>
<dbReference type="EMBL" id="AP014610">
    <property type="protein sequence ID" value="BBA17834.1"/>
    <property type="molecule type" value="Genomic_DNA"/>
</dbReference>
<dbReference type="InterPro" id="IPR020845">
    <property type="entry name" value="AMP-binding_CS"/>
</dbReference>
<dbReference type="GO" id="GO:0006631">
    <property type="term" value="P:fatty acid metabolic process"/>
    <property type="evidence" value="ECO:0007669"/>
    <property type="project" value="TreeGrafter"/>
</dbReference>
<evidence type="ECO:0000256" key="1">
    <source>
        <dbReference type="ARBA" id="ARBA00006432"/>
    </source>
</evidence>
<organism evidence="4 5">
    <name type="scientific">Blattabacterium punctulatus CPU2</name>
    <dbReference type="NCBI Taxonomy" id="1457032"/>
    <lineage>
        <taxon>Bacteria</taxon>
        <taxon>Pseudomonadati</taxon>
        <taxon>Bacteroidota</taxon>
        <taxon>Flavobacteriia</taxon>
        <taxon>Flavobacteriales</taxon>
        <taxon>Blattabacteriaceae</taxon>
        <taxon>Blattabacterium</taxon>
    </lineage>
</organism>
<dbReference type="InterPro" id="IPR045851">
    <property type="entry name" value="AMP-bd_C_sf"/>
</dbReference>
<dbReference type="RefSeq" id="WP_110548679.1">
    <property type="nucleotide sequence ID" value="NZ_AP014610.1"/>
</dbReference>
<dbReference type="PANTHER" id="PTHR43201">
    <property type="entry name" value="ACYL-COA SYNTHETASE"/>
    <property type="match status" value="1"/>
</dbReference>
<evidence type="ECO:0000313" key="5">
    <source>
        <dbReference type="Proteomes" id="UP000262607"/>
    </source>
</evidence>
<evidence type="ECO:0000256" key="2">
    <source>
        <dbReference type="ARBA" id="ARBA00022598"/>
    </source>
</evidence>
<dbReference type="Proteomes" id="UP000262607">
    <property type="component" value="Chromosome"/>
</dbReference>
<reference evidence="4 5" key="1">
    <citation type="submission" date="2014-06" db="EMBL/GenBank/DDBJ databases">
        <title>Genome sequence of the intracellular symbiont Blattabacterium cuenoti, strain CPU2 from the wood feeding cockroach Cryptocercus punctulatus.</title>
        <authorList>
            <person name="Kinjo Y."/>
            <person name="Ohkuma M."/>
            <person name="Tokuda G."/>
        </authorList>
    </citation>
    <scope>NUCLEOTIDE SEQUENCE [LARGE SCALE GENOMIC DNA]</scope>
    <source>
        <strain evidence="4 5">CPU2</strain>
    </source>
</reference>
<dbReference type="PANTHER" id="PTHR43201:SF5">
    <property type="entry name" value="MEDIUM-CHAIN ACYL-COA LIGASE ACSF2, MITOCHONDRIAL"/>
    <property type="match status" value="1"/>
</dbReference>
<evidence type="ECO:0000313" key="4">
    <source>
        <dbReference type="EMBL" id="BBA17834.1"/>
    </source>
</evidence>
<proteinExistence type="inferred from homology"/>
<accession>A0AAD1CLY2</accession>
<dbReference type="SUPFAM" id="SSF56801">
    <property type="entry name" value="Acetyl-CoA synthetase-like"/>
    <property type="match status" value="1"/>
</dbReference>
<protein>
    <submittedName>
        <fullName evidence="4">O-succinylbenzoate--CoA ligase</fullName>
        <ecNumber evidence="4">6.2.1.26</ecNumber>
    </submittedName>
</protein>
<dbReference type="EC" id="6.2.1.26" evidence="4"/>
<gene>
    <name evidence="4" type="primary">menE</name>
    <name evidence="4" type="ORF">CPU2_342</name>
</gene>
<sequence>MEVQESYLKIRINFSSKKKSNYFIFKGDPLYQWKKSIFSFLENWNNRNQSVLMSFTSGTTGISKKVFFNKKYMYEYAKKTVDFLNLKDKKIRGLLCLSPNTIAAQMFLVRSIIFHWDIDCIPPSSNPLKNINESFDIVSMVPMQVYSSLKSLKKIRILLIGGSPISIDLEKKLQKVSTICYATYGMTETLGHIALKKINGLYKTSYYQTLKNISINIDKRNCLGIFSPYCINSFIQTNDIVHMISRYKFNWIGRYDNIINSGGIKIIPELVEKIIYPFIPFYKRFFISSIPDQILGEKVILIIEGSIFSIKIPKSIFIGKKRFYKPKNIFFIQNFIENSLGKLKRKEIKNKLMENIINKNLF</sequence>
<dbReference type="Pfam" id="PF00501">
    <property type="entry name" value="AMP-binding"/>
    <property type="match status" value="1"/>
</dbReference>
<comment type="similarity">
    <text evidence="1">Belongs to the ATP-dependent AMP-binding enzyme family.</text>
</comment>
<dbReference type="GeneID" id="66556727"/>
<evidence type="ECO:0000259" key="3">
    <source>
        <dbReference type="Pfam" id="PF00501"/>
    </source>
</evidence>